<dbReference type="EMBL" id="JBAWKS010000002">
    <property type="protein sequence ID" value="MEI4552037.1"/>
    <property type="molecule type" value="Genomic_DNA"/>
</dbReference>
<dbReference type="SUPFAM" id="SSF53850">
    <property type="entry name" value="Periplasmic binding protein-like II"/>
    <property type="match status" value="1"/>
</dbReference>
<evidence type="ECO:0000313" key="4">
    <source>
        <dbReference type="Proteomes" id="UP001382455"/>
    </source>
</evidence>
<protein>
    <submittedName>
        <fullName evidence="3">Transporter substrate-binding domain-containing protein</fullName>
    </submittedName>
</protein>
<dbReference type="Gene3D" id="3.40.190.10">
    <property type="entry name" value="Periplasmic binding protein-like II"/>
    <property type="match status" value="2"/>
</dbReference>
<feature type="signal peptide" evidence="2">
    <location>
        <begin position="1"/>
        <end position="17"/>
    </location>
</feature>
<keyword evidence="4" id="KW-1185">Reference proteome</keyword>
<gene>
    <name evidence="3" type="ORF">WAE96_20335</name>
</gene>
<reference evidence="3 4" key="1">
    <citation type="submission" date="2023-12" db="EMBL/GenBank/DDBJ databases">
        <title>Friends and Foes: Symbiotic and Algicidal bacterial influence on Karenia brevis blooms.</title>
        <authorList>
            <person name="Fei C."/>
            <person name="Mohamed A.R."/>
            <person name="Booker A."/>
            <person name="Arshad M."/>
            <person name="Klass S."/>
            <person name="Ahn S."/>
            <person name="Gilbert P.M."/>
            <person name="Heil C.A."/>
            <person name="Martinez J.M."/>
            <person name="Amin S.A."/>
        </authorList>
    </citation>
    <scope>NUCLEOTIDE SEQUENCE [LARGE SCALE GENOMIC DNA]</scope>
    <source>
        <strain evidence="3 4">CE15</strain>
    </source>
</reference>
<sequence>MKYILLLLFILPLQLAARQNQVEVYTYHNMPPYIIDLEQKSGLYFEFVDLLNQMNSGYQFKLVYMPRKRIDHRLKQNKLNGVVIGVNPKWFRDPTQSRYHWTPKMMSDQDIFVSLSKHPVIVNELSDLESKRVGGIHGFKYVGVDSLANQQKLTRVNTQSETQLFDMLKKERIDTAILSYYTFLYLSKQDHNDFYIAKKHHDTFTRHIMLPKSQNNSLYLTLNSILICEDFTKHWKQRLLNYTMPVH</sequence>
<evidence type="ECO:0000313" key="3">
    <source>
        <dbReference type="EMBL" id="MEI4552037.1"/>
    </source>
</evidence>
<proteinExistence type="inferred from homology"/>
<dbReference type="PANTHER" id="PTHR35936:SF25">
    <property type="entry name" value="ABC TRANSPORTER SUBSTRATE-BINDING PROTEIN"/>
    <property type="match status" value="1"/>
</dbReference>
<name>A0ABU8EYG7_9GAMM</name>
<keyword evidence="2" id="KW-0732">Signal</keyword>
<comment type="caution">
    <text evidence="3">The sequence shown here is derived from an EMBL/GenBank/DDBJ whole genome shotgun (WGS) entry which is preliminary data.</text>
</comment>
<dbReference type="RefSeq" id="WP_336436904.1">
    <property type="nucleotide sequence ID" value="NZ_JBAWKS010000002.1"/>
</dbReference>
<organism evidence="3 4">
    <name type="scientific">Pseudoalteromonas spongiae</name>
    <dbReference type="NCBI Taxonomy" id="298657"/>
    <lineage>
        <taxon>Bacteria</taxon>
        <taxon>Pseudomonadati</taxon>
        <taxon>Pseudomonadota</taxon>
        <taxon>Gammaproteobacteria</taxon>
        <taxon>Alteromonadales</taxon>
        <taxon>Pseudoalteromonadaceae</taxon>
        <taxon>Pseudoalteromonas</taxon>
    </lineage>
</organism>
<accession>A0ABU8EYG7</accession>
<dbReference type="Proteomes" id="UP001382455">
    <property type="component" value="Unassembled WGS sequence"/>
</dbReference>
<dbReference type="PANTHER" id="PTHR35936">
    <property type="entry name" value="MEMBRANE-BOUND LYTIC MUREIN TRANSGLYCOSYLASE F"/>
    <property type="match status" value="1"/>
</dbReference>
<comment type="similarity">
    <text evidence="1">Belongs to the bacterial solute-binding protein 3 family.</text>
</comment>
<evidence type="ECO:0000256" key="2">
    <source>
        <dbReference type="SAM" id="SignalP"/>
    </source>
</evidence>
<evidence type="ECO:0000256" key="1">
    <source>
        <dbReference type="ARBA" id="ARBA00010333"/>
    </source>
</evidence>
<feature type="chain" id="PRO_5047377703" evidence="2">
    <location>
        <begin position="18"/>
        <end position="247"/>
    </location>
</feature>